<dbReference type="AlphaFoldDB" id="A0A916UB53"/>
<dbReference type="InterPro" id="IPR001054">
    <property type="entry name" value="A/G_cyclase"/>
</dbReference>
<sequence length="448" mass="48794">MPRPRGRLRASVRAAEVDGLSFAFRARTAGILVVSLWLMAIVPWPRDAYYAAIAVAFFILGYIPYRLRRHRRVEWIKLGFIVLDVALVTAAILVPPPVGLGGDWPVQTRLRGQEFLYLLLLLAEAALTFSPLLVLWTGAVIAAIWSVGVRVLYELPTTIRYQDAAANGPVASSDVLRLYFEPTFVGLTQWWTQLVATGLFTAILAVAVWRSRQLLLAQVEAEVVRADLARYVSPDVADALAARAPHGFGEPATRPVAVLFADIVGFTGLTERFSPEQTFALLRSFQERCSQVVFAHGGTLDKYLGDGFMATFGGLDERPAAPASALACAFALREEVARWSAKRVARGAQPVVLSVGVHCGPVMIGNLGADRRIEFTVVGDVVNVASRLEGATRELGATIAASDACVQAAQDPADRFDEVVEWQLRGRQQPIRVHLARRNPTLSAARSA</sequence>
<dbReference type="GO" id="GO:0004016">
    <property type="term" value="F:adenylate cyclase activity"/>
    <property type="evidence" value="ECO:0007669"/>
    <property type="project" value="UniProtKB-ARBA"/>
</dbReference>
<dbReference type="PANTHER" id="PTHR43081">
    <property type="entry name" value="ADENYLATE CYCLASE, TERMINAL-DIFFERENTIATION SPECIFIC-RELATED"/>
    <property type="match status" value="1"/>
</dbReference>
<keyword evidence="1" id="KW-0812">Transmembrane</keyword>
<accession>A0A916UB53</accession>
<dbReference type="SMART" id="SM00044">
    <property type="entry name" value="CYCc"/>
    <property type="match status" value="1"/>
</dbReference>
<evidence type="ECO:0000256" key="1">
    <source>
        <dbReference type="SAM" id="Phobius"/>
    </source>
</evidence>
<dbReference type="Gene3D" id="3.30.70.1230">
    <property type="entry name" value="Nucleotide cyclase"/>
    <property type="match status" value="1"/>
</dbReference>
<dbReference type="InterPro" id="IPR029787">
    <property type="entry name" value="Nucleotide_cyclase"/>
</dbReference>
<dbReference type="Proteomes" id="UP000637002">
    <property type="component" value="Unassembled WGS sequence"/>
</dbReference>
<gene>
    <name evidence="3" type="ORF">GCM10010994_26990</name>
</gene>
<dbReference type="SUPFAM" id="SSF55073">
    <property type="entry name" value="Nucleotide cyclase"/>
    <property type="match status" value="1"/>
</dbReference>
<dbReference type="Pfam" id="PF00211">
    <property type="entry name" value="Guanylate_cyc"/>
    <property type="match status" value="1"/>
</dbReference>
<feature type="transmembrane region" description="Helical" evidence="1">
    <location>
        <begin position="20"/>
        <end position="42"/>
    </location>
</feature>
<reference evidence="3" key="1">
    <citation type="journal article" date="2014" name="Int. J. Syst. Evol. Microbiol.">
        <title>Complete genome sequence of Corynebacterium casei LMG S-19264T (=DSM 44701T), isolated from a smear-ripened cheese.</title>
        <authorList>
            <consortium name="US DOE Joint Genome Institute (JGI-PGF)"/>
            <person name="Walter F."/>
            <person name="Albersmeier A."/>
            <person name="Kalinowski J."/>
            <person name="Ruckert C."/>
        </authorList>
    </citation>
    <scope>NUCLEOTIDE SEQUENCE</scope>
    <source>
        <strain evidence="3">CGMCC 1.12919</strain>
    </source>
</reference>
<protein>
    <recommendedName>
        <fullName evidence="2">Guanylate cyclase domain-containing protein</fullName>
    </recommendedName>
</protein>
<organism evidence="3 4">
    <name type="scientific">Chelatococcus reniformis</name>
    <dbReference type="NCBI Taxonomy" id="1494448"/>
    <lineage>
        <taxon>Bacteria</taxon>
        <taxon>Pseudomonadati</taxon>
        <taxon>Pseudomonadota</taxon>
        <taxon>Alphaproteobacteria</taxon>
        <taxon>Hyphomicrobiales</taxon>
        <taxon>Chelatococcaceae</taxon>
        <taxon>Chelatococcus</taxon>
    </lineage>
</organism>
<dbReference type="PROSITE" id="PS50125">
    <property type="entry name" value="GUANYLATE_CYCLASE_2"/>
    <property type="match status" value="1"/>
</dbReference>
<dbReference type="InterPro" id="IPR050697">
    <property type="entry name" value="Adenylyl/Guanylyl_Cyclase_3/4"/>
</dbReference>
<keyword evidence="1" id="KW-1133">Transmembrane helix</keyword>
<dbReference type="CDD" id="cd07302">
    <property type="entry name" value="CHD"/>
    <property type="match status" value="1"/>
</dbReference>
<proteinExistence type="predicted"/>
<keyword evidence="4" id="KW-1185">Reference proteome</keyword>
<feature type="domain" description="Guanylate cyclase" evidence="2">
    <location>
        <begin position="257"/>
        <end position="389"/>
    </location>
</feature>
<reference evidence="3" key="2">
    <citation type="submission" date="2020-09" db="EMBL/GenBank/DDBJ databases">
        <authorList>
            <person name="Sun Q."/>
            <person name="Zhou Y."/>
        </authorList>
    </citation>
    <scope>NUCLEOTIDE SEQUENCE</scope>
    <source>
        <strain evidence="3">CGMCC 1.12919</strain>
    </source>
</reference>
<dbReference type="PANTHER" id="PTHR43081:SF20">
    <property type="entry name" value="TWO-COMPONENT RESPONSE REGULATOR"/>
    <property type="match status" value="1"/>
</dbReference>
<feature type="transmembrane region" description="Helical" evidence="1">
    <location>
        <begin position="77"/>
        <end position="95"/>
    </location>
</feature>
<comment type="caution">
    <text evidence="3">The sequence shown here is derived from an EMBL/GenBank/DDBJ whole genome shotgun (WGS) entry which is preliminary data.</text>
</comment>
<dbReference type="GO" id="GO:0035556">
    <property type="term" value="P:intracellular signal transduction"/>
    <property type="evidence" value="ECO:0007669"/>
    <property type="project" value="InterPro"/>
</dbReference>
<evidence type="ECO:0000313" key="4">
    <source>
        <dbReference type="Proteomes" id="UP000637002"/>
    </source>
</evidence>
<keyword evidence="1" id="KW-0472">Membrane</keyword>
<evidence type="ECO:0000259" key="2">
    <source>
        <dbReference type="PROSITE" id="PS50125"/>
    </source>
</evidence>
<evidence type="ECO:0000313" key="3">
    <source>
        <dbReference type="EMBL" id="GGC67010.1"/>
    </source>
</evidence>
<dbReference type="EMBL" id="BMGG01000004">
    <property type="protein sequence ID" value="GGC67010.1"/>
    <property type="molecule type" value="Genomic_DNA"/>
</dbReference>
<dbReference type="GO" id="GO:0006171">
    <property type="term" value="P:cAMP biosynthetic process"/>
    <property type="evidence" value="ECO:0007669"/>
    <property type="project" value="TreeGrafter"/>
</dbReference>
<feature type="transmembrane region" description="Helical" evidence="1">
    <location>
        <begin position="115"/>
        <end position="145"/>
    </location>
</feature>
<feature type="transmembrane region" description="Helical" evidence="1">
    <location>
        <begin position="190"/>
        <end position="209"/>
    </location>
</feature>
<feature type="transmembrane region" description="Helical" evidence="1">
    <location>
        <begin position="48"/>
        <end position="65"/>
    </location>
</feature>
<name>A0A916UB53_9HYPH</name>